<protein>
    <submittedName>
        <fullName evidence="1">Uncharacterized protein</fullName>
    </submittedName>
</protein>
<evidence type="ECO:0000313" key="2">
    <source>
        <dbReference type="Proteomes" id="UP001242368"/>
    </source>
</evidence>
<dbReference type="EMBL" id="JAUFQU010000001">
    <property type="protein sequence ID" value="MDN3707411.1"/>
    <property type="molecule type" value="Genomic_DNA"/>
</dbReference>
<sequence length="48" mass="5768">MVSSIRFYHEYQKLETFNRKNKPQRVIITITTDTLIHTSVEIIVSFRL</sequence>
<accession>A0ABT8CTE6</accession>
<dbReference type="Proteomes" id="UP001242368">
    <property type="component" value="Unassembled WGS sequence"/>
</dbReference>
<evidence type="ECO:0000313" key="1">
    <source>
        <dbReference type="EMBL" id="MDN3707411.1"/>
    </source>
</evidence>
<organism evidence="1 2">
    <name type="scientific">Paenimyroides ceti</name>
    <dbReference type="NCBI Taxonomy" id="395087"/>
    <lineage>
        <taxon>Bacteria</taxon>
        <taxon>Pseudomonadati</taxon>
        <taxon>Bacteroidota</taxon>
        <taxon>Flavobacteriia</taxon>
        <taxon>Flavobacteriales</taxon>
        <taxon>Flavobacteriaceae</taxon>
        <taxon>Paenimyroides</taxon>
    </lineage>
</organism>
<name>A0ABT8CTE6_9FLAO</name>
<proteinExistence type="predicted"/>
<keyword evidence="2" id="KW-1185">Reference proteome</keyword>
<gene>
    <name evidence="1" type="ORF">QW060_09745</name>
</gene>
<reference evidence="2" key="1">
    <citation type="journal article" date="2019" name="Int. J. Syst. Evol. Microbiol.">
        <title>The Global Catalogue of Microorganisms (GCM) 10K type strain sequencing project: providing services to taxonomists for standard genome sequencing and annotation.</title>
        <authorList>
            <consortium name="The Broad Institute Genomics Platform"/>
            <consortium name="The Broad Institute Genome Sequencing Center for Infectious Disease"/>
            <person name="Wu L."/>
            <person name="Ma J."/>
        </authorList>
    </citation>
    <scope>NUCLEOTIDE SEQUENCE [LARGE SCALE GENOMIC DNA]</scope>
    <source>
        <strain evidence="2">CECT 7184</strain>
    </source>
</reference>
<dbReference type="RefSeq" id="WP_290363385.1">
    <property type="nucleotide sequence ID" value="NZ_JAUFQU010000001.1"/>
</dbReference>
<comment type="caution">
    <text evidence="1">The sequence shown here is derived from an EMBL/GenBank/DDBJ whole genome shotgun (WGS) entry which is preliminary data.</text>
</comment>